<dbReference type="InterPro" id="IPR050292">
    <property type="entry name" value="Glutamine_Synthetase"/>
</dbReference>
<dbReference type="PANTHER" id="PTHR20852">
    <property type="entry name" value="GLUTAMINE SYNTHETASE"/>
    <property type="match status" value="1"/>
</dbReference>
<dbReference type="GO" id="GO:0004356">
    <property type="term" value="F:glutamine synthetase activity"/>
    <property type="evidence" value="ECO:0007669"/>
    <property type="project" value="UniProtKB-EC"/>
</dbReference>
<evidence type="ECO:0000256" key="3">
    <source>
        <dbReference type="ARBA" id="ARBA00012937"/>
    </source>
</evidence>
<evidence type="ECO:0000256" key="5">
    <source>
        <dbReference type="ARBA" id="ARBA00022598"/>
    </source>
</evidence>
<comment type="catalytic activity">
    <reaction evidence="8">
        <text>L-glutamate + NH4(+) + ATP = L-glutamine + ADP + phosphate + H(+)</text>
        <dbReference type="Rhea" id="RHEA:16169"/>
        <dbReference type="ChEBI" id="CHEBI:15378"/>
        <dbReference type="ChEBI" id="CHEBI:28938"/>
        <dbReference type="ChEBI" id="CHEBI:29985"/>
        <dbReference type="ChEBI" id="CHEBI:30616"/>
        <dbReference type="ChEBI" id="CHEBI:43474"/>
        <dbReference type="ChEBI" id="CHEBI:58359"/>
        <dbReference type="ChEBI" id="CHEBI:456216"/>
        <dbReference type="EC" id="6.3.1.2"/>
    </reaction>
</comment>
<dbReference type="PANTHER" id="PTHR20852:SF57">
    <property type="entry name" value="GLUTAMINE SYNTHETASE 2 CYTOPLASMIC"/>
    <property type="match status" value="1"/>
</dbReference>
<dbReference type="PROSITE" id="PS00180">
    <property type="entry name" value="GLNA_1"/>
    <property type="match status" value="1"/>
</dbReference>
<evidence type="ECO:0000256" key="8">
    <source>
        <dbReference type="ARBA" id="ARBA00049436"/>
    </source>
</evidence>
<dbReference type="AlphaFoldDB" id="A0A381XP02"/>
<evidence type="ECO:0000259" key="9">
    <source>
        <dbReference type="PROSITE" id="PS51986"/>
    </source>
</evidence>
<dbReference type="InterPro" id="IPR027302">
    <property type="entry name" value="Gln_synth_N_conserv_site"/>
</dbReference>
<proteinExistence type="inferred from homology"/>
<dbReference type="InterPro" id="IPR008146">
    <property type="entry name" value="Gln_synth_cat_dom"/>
</dbReference>
<organism evidence="11">
    <name type="scientific">marine metagenome</name>
    <dbReference type="NCBI Taxonomy" id="408172"/>
    <lineage>
        <taxon>unclassified sequences</taxon>
        <taxon>metagenomes</taxon>
        <taxon>ecological metagenomes</taxon>
    </lineage>
</organism>
<keyword evidence="4" id="KW-0963">Cytoplasm</keyword>
<dbReference type="EMBL" id="UINC01015763">
    <property type="protein sequence ID" value="SVA66141.1"/>
    <property type="molecule type" value="Genomic_DNA"/>
</dbReference>
<evidence type="ECO:0000256" key="4">
    <source>
        <dbReference type="ARBA" id="ARBA00022490"/>
    </source>
</evidence>
<dbReference type="EC" id="6.3.1.2" evidence="3"/>
<gene>
    <name evidence="11" type="ORF">METZ01_LOCUS118995</name>
</gene>
<keyword evidence="7" id="KW-0067">ATP-binding</keyword>
<dbReference type="Pfam" id="PF03951">
    <property type="entry name" value="Gln-synt_N"/>
    <property type="match status" value="1"/>
</dbReference>
<dbReference type="Gene3D" id="3.10.20.70">
    <property type="entry name" value="Glutamine synthetase, N-terminal domain"/>
    <property type="match status" value="1"/>
</dbReference>
<protein>
    <recommendedName>
        <fullName evidence="3">glutamine synthetase</fullName>
        <ecNumber evidence="3">6.3.1.2</ecNumber>
    </recommendedName>
</protein>
<dbReference type="InterPro" id="IPR014746">
    <property type="entry name" value="Gln_synth/guanido_kin_cat_dom"/>
</dbReference>
<dbReference type="SUPFAM" id="SSF55931">
    <property type="entry name" value="Glutamine synthetase/guanido kinase"/>
    <property type="match status" value="1"/>
</dbReference>
<sequence>MTQKFEYVWLDGYRPTQSLRSKVKVNDHADVWSFDGSSTQQATGNQSDCILNPVAEYHTIDRIRADATRTQPGLGGTYVMCEVLDAEHGPHGSNTRTDCVNLVSSEWWFGFEQEYFMYKDGRPLGWPVKGKPRPQGDYYCGVGEGNVVGREIVDRHTEACMNADIGITGTNAEVALGQWEFQVLGSGIRAGDDLWMARYILQRIAEKHGVTINFAPKPQKGDWNGSGMHTNFSNDEMRNCGSLHLHQTICEKLKARHQVAMGMYGADNDQRLTGKHETQSIKKFSYGVSDRGASIRIPIVTVDNDYSGYLEDRRPASNADPYRVMRHIVETLTDD</sequence>
<keyword evidence="5" id="KW-0436">Ligase</keyword>
<dbReference type="GO" id="GO:0005524">
    <property type="term" value="F:ATP binding"/>
    <property type="evidence" value="ECO:0007669"/>
    <property type="project" value="UniProtKB-KW"/>
</dbReference>
<evidence type="ECO:0000256" key="1">
    <source>
        <dbReference type="ARBA" id="ARBA00004496"/>
    </source>
</evidence>
<accession>A0A381XP02</accession>
<dbReference type="InterPro" id="IPR008147">
    <property type="entry name" value="Gln_synt_N"/>
</dbReference>
<dbReference type="InterPro" id="IPR036651">
    <property type="entry name" value="Gln_synt_N_sf"/>
</dbReference>
<name>A0A381XP02_9ZZZZ</name>
<dbReference type="GO" id="GO:0005737">
    <property type="term" value="C:cytoplasm"/>
    <property type="evidence" value="ECO:0007669"/>
    <property type="project" value="UniProtKB-SubCell"/>
</dbReference>
<evidence type="ECO:0000259" key="10">
    <source>
        <dbReference type="PROSITE" id="PS51987"/>
    </source>
</evidence>
<comment type="subcellular location">
    <subcellularLocation>
        <location evidence="1">Cytoplasm</location>
    </subcellularLocation>
</comment>
<dbReference type="GO" id="GO:0006542">
    <property type="term" value="P:glutamine biosynthetic process"/>
    <property type="evidence" value="ECO:0007669"/>
    <property type="project" value="InterPro"/>
</dbReference>
<evidence type="ECO:0000256" key="7">
    <source>
        <dbReference type="ARBA" id="ARBA00022840"/>
    </source>
</evidence>
<dbReference type="Gene3D" id="3.30.590.10">
    <property type="entry name" value="Glutamine synthetase/guanido kinase, catalytic domain"/>
    <property type="match status" value="1"/>
</dbReference>
<evidence type="ECO:0000313" key="11">
    <source>
        <dbReference type="EMBL" id="SVA66141.1"/>
    </source>
</evidence>
<dbReference type="Pfam" id="PF00120">
    <property type="entry name" value="Gln-synt_C"/>
    <property type="match status" value="1"/>
</dbReference>
<dbReference type="FunFam" id="3.30.590.10:FF:000011">
    <property type="entry name" value="Glutamine synthetase"/>
    <property type="match status" value="1"/>
</dbReference>
<reference evidence="11" key="1">
    <citation type="submission" date="2018-05" db="EMBL/GenBank/DDBJ databases">
        <authorList>
            <person name="Lanie J.A."/>
            <person name="Ng W.-L."/>
            <person name="Kazmierczak K.M."/>
            <person name="Andrzejewski T.M."/>
            <person name="Davidsen T.M."/>
            <person name="Wayne K.J."/>
            <person name="Tettelin H."/>
            <person name="Glass J.I."/>
            <person name="Rusch D."/>
            <person name="Podicherti R."/>
            <person name="Tsui H.-C.T."/>
            <person name="Winkler M.E."/>
        </authorList>
    </citation>
    <scope>NUCLEOTIDE SEQUENCE</scope>
</reference>
<dbReference type="PROSITE" id="PS51987">
    <property type="entry name" value="GS_CATALYTIC"/>
    <property type="match status" value="1"/>
</dbReference>
<evidence type="ECO:0000256" key="6">
    <source>
        <dbReference type="ARBA" id="ARBA00022741"/>
    </source>
</evidence>
<dbReference type="PROSITE" id="PS51986">
    <property type="entry name" value="GS_BETA_GRASP"/>
    <property type="match status" value="1"/>
</dbReference>
<comment type="similarity">
    <text evidence="2">Belongs to the glutamine synthetase family.</text>
</comment>
<feature type="domain" description="GS beta-grasp" evidence="9">
    <location>
        <begin position="3"/>
        <end position="92"/>
    </location>
</feature>
<dbReference type="SMART" id="SM01230">
    <property type="entry name" value="Gln-synt_C"/>
    <property type="match status" value="1"/>
</dbReference>
<keyword evidence="6" id="KW-0547">Nucleotide-binding</keyword>
<feature type="domain" description="GS catalytic" evidence="10">
    <location>
        <begin position="90"/>
        <end position="335"/>
    </location>
</feature>
<dbReference type="SUPFAM" id="SSF54368">
    <property type="entry name" value="Glutamine synthetase, N-terminal domain"/>
    <property type="match status" value="1"/>
</dbReference>
<evidence type="ECO:0000256" key="2">
    <source>
        <dbReference type="ARBA" id="ARBA00009897"/>
    </source>
</evidence>